<organism evidence="6 7">
    <name type="scientific">Caenispirillum bisanense</name>
    <dbReference type="NCBI Taxonomy" id="414052"/>
    <lineage>
        <taxon>Bacteria</taxon>
        <taxon>Pseudomonadati</taxon>
        <taxon>Pseudomonadota</taxon>
        <taxon>Alphaproteobacteria</taxon>
        <taxon>Rhodospirillales</taxon>
        <taxon>Novispirillaceae</taxon>
        <taxon>Caenispirillum</taxon>
    </lineage>
</organism>
<dbReference type="PANTHER" id="PTHR42792:SF2">
    <property type="entry name" value="FLAGELLIN"/>
    <property type="match status" value="1"/>
</dbReference>
<name>A0A286H2D4_9PROT</name>
<evidence type="ECO:0000256" key="3">
    <source>
        <dbReference type="ARBA" id="ARBA00005709"/>
    </source>
</evidence>
<dbReference type="Pfam" id="PF00669">
    <property type="entry name" value="Flagellin_N"/>
    <property type="match status" value="1"/>
</dbReference>
<reference evidence="6 7" key="1">
    <citation type="submission" date="2017-09" db="EMBL/GenBank/DDBJ databases">
        <authorList>
            <person name="Ehlers B."/>
            <person name="Leendertz F.H."/>
        </authorList>
    </citation>
    <scope>NUCLEOTIDE SEQUENCE [LARGE SCALE GENOMIC DNA]</scope>
    <source>
        <strain evidence="6 7">USBA 140</strain>
    </source>
</reference>
<feature type="domain" description="Flagellin N-terminal" evidence="5">
    <location>
        <begin position="5"/>
        <end position="114"/>
    </location>
</feature>
<dbReference type="InterPro" id="IPR001492">
    <property type="entry name" value="Flagellin"/>
</dbReference>
<gene>
    <name evidence="6" type="ORF">SAMN05421508_11852</name>
</gene>
<evidence type="ECO:0000256" key="2">
    <source>
        <dbReference type="ARBA" id="ARBA00004613"/>
    </source>
</evidence>
<dbReference type="InterPro" id="IPR001029">
    <property type="entry name" value="Flagellin_N"/>
</dbReference>
<dbReference type="Gene3D" id="1.20.1330.10">
    <property type="entry name" value="f41 fragment of flagellin, N-terminal domain"/>
    <property type="match status" value="1"/>
</dbReference>
<dbReference type="Proteomes" id="UP000219621">
    <property type="component" value="Unassembled WGS sequence"/>
</dbReference>
<keyword evidence="6" id="KW-0969">Cilium</keyword>
<comment type="similarity">
    <text evidence="3">Belongs to the bacterial flagellin family.</text>
</comment>
<sequence>MSSSILTNSSAMTALRVLEQTNNSLSKTQNRIATGLKVGSAKDNASFWAVSTTMKADVNSLKAVGDNLSLADNSLGVARTGAEQIAKLIDTIKSKTTAAQEGSIDKAALQADIDA</sequence>
<keyword evidence="6" id="KW-0282">Flagellum</keyword>
<evidence type="ECO:0000313" key="6">
    <source>
        <dbReference type="EMBL" id="SOE01464.1"/>
    </source>
</evidence>
<evidence type="ECO:0000313" key="7">
    <source>
        <dbReference type="Proteomes" id="UP000219621"/>
    </source>
</evidence>
<dbReference type="EMBL" id="OCNJ01000018">
    <property type="protein sequence ID" value="SOE01464.1"/>
    <property type="molecule type" value="Genomic_DNA"/>
</dbReference>
<dbReference type="PANTHER" id="PTHR42792">
    <property type="entry name" value="FLAGELLIN"/>
    <property type="match status" value="1"/>
</dbReference>
<dbReference type="GO" id="GO:0005198">
    <property type="term" value="F:structural molecule activity"/>
    <property type="evidence" value="ECO:0007669"/>
    <property type="project" value="InterPro"/>
</dbReference>
<proteinExistence type="inferred from homology"/>
<dbReference type="GO" id="GO:0009288">
    <property type="term" value="C:bacterial-type flagellum"/>
    <property type="evidence" value="ECO:0007669"/>
    <property type="project" value="UniProtKB-SubCell"/>
</dbReference>
<keyword evidence="7" id="KW-1185">Reference proteome</keyword>
<dbReference type="SUPFAM" id="SSF64518">
    <property type="entry name" value="Phase 1 flagellin"/>
    <property type="match status" value="1"/>
</dbReference>
<dbReference type="GO" id="GO:0005576">
    <property type="term" value="C:extracellular region"/>
    <property type="evidence" value="ECO:0007669"/>
    <property type="project" value="UniProtKB-SubCell"/>
</dbReference>
<dbReference type="AlphaFoldDB" id="A0A286H2D4"/>
<evidence type="ECO:0000259" key="5">
    <source>
        <dbReference type="Pfam" id="PF00669"/>
    </source>
</evidence>
<accession>A0A286H2D4</accession>
<evidence type="ECO:0000256" key="4">
    <source>
        <dbReference type="ARBA" id="ARBA00023143"/>
    </source>
</evidence>
<keyword evidence="6" id="KW-0966">Cell projection</keyword>
<protein>
    <submittedName>
        <fullName evidence="6">Flagellin</fullName>
    </submittedName>
</protein>
<evidence type="ECO:0000256" key="1">
    <source>
        <dbReference type="ARBA" id="ARBA00004365"/>
    </source>
</evidence>
<dbReference type="RefSeq" id="WP_176525322.1">
    <property type="nucleotide sequence ID" value="NZ_OCNJ01000018.1"/>
</dbReference>
<comment type="subcellular location">
    <subcellularLocation>
        <location evidence="1">Bacterial flagellum</location>
    </subcellularLocation>
    <subcellularLocation>
        <location evidence="2">Secreted</location>
    </subcellularLocation>
</comment>
<feature type="non-terminal residue" evidence="6">
    <location>
        <position position="115"/>
    </location>
</feature>
<keyword evidence="4" id="KW-0975">Bacterial flagellum</keyword>